<reference evidence="1 2" key="1">
    <citation type="submission" date="2023-07" db="EMBL/GenBank/DDBJ databases">
        <title>Sequencing the genomes of 1000 actinobacteria strains.</title>
        <authorList>
            <person name="Klenk H.-P."/>
        </authorList>
    </citation>
    <scope>NUCLEOTIDE SEQUENCE [LARGE SCALE GENOMIC DNA]</scope>
    <source>
        <strain evidence="1 2">DSM 19515</strain>
    </source>
</reference>
<evidence type="ECO:0000313" key="2">
    <source>
        <dbReference type="Proteomes" id="UP001230145"/>
    </source>
</evidence>
<evidence type="ECO:0000313" key="1">
    <source>
        <dbReference type="EMBL" id="MDP9832622.1"/>
    </source>
</evidence>
<organism evidence="1 2">
    <name type="scientific">Trueperella abortisuis</name>
    <dbReference type="NCBI Taxonomy" id="445930"/>
    <lineage>
        <taxon>Bacteria</taxon>
        <taxon>Bacillati</taxon>
        <taxon>Actinomycetota</taxon>
        <taxon>Actinomycetes</taxon>
        <taxon>Actinomycetales</taxon>
        <taxon>Actinomycetaceae</taxon>
        <taxon>Trueperella</taxon>
    </lineage>
</organism>
<comment type="caution">
    <text evidence="1">The sequence shown here is derived from an EMBL/GenBank/DDBJ whole genome shotgun (WGS) entry which is preliminary data.</text>
</comment>
<dbReference type="Proteomes" id="UP001230145">
    <property type="component" value="Unassembled WGS sequence"/>
</dbReference>
<sequence length="106" mass="11800">MSKKLLSAGPKPGSSVCLRIVKNLGVHQPGIVIDRVMKVGIPARMATRTRVLPPLETHDDTMPTTVRDTTELFDISMHQLSRERFLIPVRHTPPHGQPGYLVEVVE</sequence>
<dbReference type="EMBL" id="JAUSQL010000001">
    <property type="protein sequence ID" value="MDP9832622.1"/>
    <property type="molecule type" value="Genomic_DNA"/>
</dbReference>
<protein>
    <submittedName>
        <fullName evidence="1">Uncharacterized protein</fullName>
    </submittedName>
</protein>
<name>A0ABT9PJJ3_9ACTO</name>
<proteinExistence type="predicted"/>
<accession>A0ABT9PJJ3</accession>
<keyword evidence="2" id="KW-1185">Reference proteome</keyword>
<gene>
    <name evidence="1" type="ORF">J2S45_001301</name>
</gene>